<gene>
    <name evidence="1" type="ORF">V6617_01580</name>
</gene>
<organism evidence="1 2">
    <name type="scientific">Pelagibacterium nitratireducens</name>
    <dbReference type="NCBI Taxonomy" id="1046114"/>
    <lineage>
        <taxon>Bacteria</taxon>
        <taxon>Pseudomonadati</taxon>
        <taxon>Pseudomonadota</taxon>
        <taxon>Alphaproteobacteria</taxon>
        <taxon>Hyphomicrobiales</taxon>
        <taxon>Devosiaceae</taxon>
        <taxon>Pelagibacterium</taxon>
    </lineage>
</organism>
<keyword evidence="2" id="KW-1185">Reference proteome</keyword>
<evidence type="ECO:0000313" key="2">
    <source>
        <dbReference type="Proteomes" id="UP001369958"/>
    </source>
</evidence>
<name>A0ABZ2I5V2_9HYPH</name>
<evidence type="ECO:0000313" key="1">
    <source>
        <dbReference type="EMBL" id="WWT33188.1"/>
    </source>
</evidence>
<sequence length="108" mass="12313">MAAGPNRKELAGLVRVCLHWHHRQRPEFFSMPRSAGISREVVRQYLARHVERTMIEHPIFCCDCDTMLIDSDPESPLECLACGSKDVEPRSMLLLQIAHMAKNGIPME</sequence>
<protein>
    <submittedName>
        <fullName evidence="1">Uncharacterized protein</fullName>
    </submittedName>
</protein>
<dbReference type="RefSeq" id="WP_338608611.1">
    <property type="nucleotide sequence ID" value="NZ_CP146275.1"/>
</dbReference>
<dbReference type="EMBL" id="CP146275">
    <property type="protein sequence ID" value="WWT33188.1"/>
    <property type="molecule type" value="Genomic_DNA"/>
</dbReference>
<accession>A0ABZ2I5V2</accession>
<dbReference type="Proteomes" id="UP001369958">
    <property type="component" value="Chromosome"/>
</dbReference>
<reference evidence="1 2" key="1">
    <citation type="submission" date="2024-02" db="EMBL/GenBank/DDBJ databases">
        <title>Complete genome sequence of Pelagibacterium nitratireducens ZH15.</title>
        <authorList>
            <person name="Zhao L.H."/>
        </authorList>
    </citation>
    <scope>NUCLEOTIDE SEQUENCE [LARGE SCALE GENOMIC DNA]</scope>
    <source>
        <strain evidence="1 2">ZH15</strain>
    </source>
</reference>
<proteinExistence type="predicted"/>